<keyword evidence="3" id="KW-1185">Reference proteome</keyword>
<dbReference type="EMBL" id="DUZY01000001">
    <property type="protein sequence ID" value="DAD24191.1"/>
    <property type="molecule type" value="Genomic_DNA"/>
</dbReference>
<gene>
    <name evidence="2" type="ORF">HUJ06_025654</name>
</gene>
<sequence length="60" mass="7099">MKIKKDKRKRRRKRKKRKKKRKNKDLSAPSNKSVGMNTSNIFETTPTTLILQFGEPKEVV</sequence>
<evidence type="ECO:0000313" key="2">
    <source>
        <dbReference type="EMBL" id="DAD24191.1"/>
    </source>
</evidence>
<organism evidence="2 3">
    <name type="scientific">Nelumbo nucifera</name>
    <name type="common">Sacred lotus</name>
    <dbReference type="NCBI Taxonomy" id="4432"/>
    <lineage>
        <taxon>Eukaryota</taxon>
        <taxon>Viridiplantae</taxon>
        <taxon>Streptophyta</taxon>
        <taxon>Embryophyta</taxon>
        <taxon>Tracheophyta</taxon>
        <taxon>Spermatophyta</taxon>
        <taxon>Magnoliopsida</taxon>
        <taxon>Proteales</taxon>
        <taxon>Nelumbonaceae</taxon>
        <taxon>Nelumbo</taxon>
    </lineage>
</organism>
<reference evidence="2 3" key="1">
    <citation type="journal article" date="2020" name="Mol. Biol. Evol.">
        <title>Distinct Expression and Methylation Patterns for Genes with Different Fates following a Single Whole-Genome Duplication in Flowering Plants.</title>
        <authorList>
            <person name="Shi T."/>
            <person name="Rahmani R.S."/>
            <person name="Gugger P.F."/>
            <person name="Wang M."/>
            <person name="Li H."/>
            <person name="Zhang Y."/>
            <person name="Li Z."/>
            <person name="Wang Q."/>
            <person name="Van de Peer Y."/>
            <person name="Marchal K."/>
            <person name="Chen J."/>
        </authorList>
    </citation>
    <scope>NUCLEOTIDE SEQUENCE [LARGE SCALE GENOMIC DNA]</scope>
    <source>
        <tissue evidence="2">Leaf</tissue>
    </source>
</reference>
<accession>A0A822XYB5</accession>
<proteinExistence type="predicted"/>
<feature type="region of interest" description="Disordered" evidence="1">
    <location>
        <begin position="1"/>
        <end position="40"/>
    </location>
</feature>
<feature type="compositionally biased region" description="Basic residues" evidence="1">
    <location>
        <begin position="1"/>
        <end position="23"/>
    </location>
</feature>
<dbReference type="AlphaFoldDB" id="A0A822XYB5"/>
<evidence type="ECO:0000256" key="1">
    <source>
        <dbReference type="SAM" id="MobiDB-lite"/>
    </source>
</evidence>
<dbReference type="Proteomes" id="UP000607653">
    <property type="component" value="Unassembled WGS sequence"/>
</dbReference>
<feature type="compositionally biased region" description="Polar residues" evidence="1">
    <location>
        <begin position="28"/>
        <end position="40"/>
    </location>
</feature>
<comment type="caution">
    <text evidence="2">The sequence shown here is derived from an EMBL/GenBank/DDBJ whole genome shotgun (WGS) entry which is preliminary data.</text>
</comment>
<protein>
    <submittedName>
        <fullName evidence="2">Uncharacterized protein</fullName>
    </submittedName>
</protein>
<name>A0A822XYB5_NELNU</name>
<evidence type="ECO:0000313" key="3">
    <source>
        <dbReference type="Proteomes" id="UP000607653"/>
    </source>
</evidence>